<dbReference type="OrthoDB" id="193379at2"/>
<evidence type="ECO:0000256" key="2">
    <source>
        <dbReference type="ARBA" id="ARBA00022801"/>
    </source>
</evidence>
<keyword evidence="2" id="KW-0378">Hydrolase</keyword>
<name>A0A1N6H4A7_9SPHN</name>
<dbReference type="InterPro" id="IPR036412">
    <property type="entry name" value="HAD-like_sf"/>
</dbReference>
<dbReference type="InterPro" id="IPR006379">
    <property type="entry name" value="HAD-SF_hydro_IIB"/>
</dbReference>
<evidence type="ECO:0000313" key="4">
    <source>
        <dbReference type="EMBL" id="SIO14599.1"/>
    </source>
</evidence>
<sequence length="277" mass="30362">MTFEPDHVLIFTDLDGTVLDHDSYSPTPADRFIAELDPERATVIPVTSKTRAEVAALLWDIAPLKVYVTENGSAIHAPDGFPWAADSESQIHFPGMTHEQILSRLESAEPQLRSHFRGFSDMTAKQIAAETGLDLQRAYKAKAREASEPFLWTGSAANLDRFRDVMGAQGLKIQRGGRFCHLTGPCGKADAMDWIVSHYKSSRPDRRIMTVALGDGPNDLDMIESADRGVIIPNPGGAAIRSDRSSVITAAKAGPEGWVEVMQQILDKPDSANDRKH</sequence>
<dbReference type="GO" id="GO:0000287">
    <property type="term" value="F:magnesium ion binding"/>
    <property type="evidence" value="ECO:0007669"/>
    <property type="project" value="TreeGrafter"/>
</dbReference>
<proteinExistence type="predicted"/>
<dbReference type="Proteomes" id="UP000185192">
    <property type="component" value="Unassembled WGS sequence"/>
</dbReference>
<dbReference type="InterPro" id="IPR006381">
    <property type="entry name" value="HAD-SF-IIB-MPGP"/>
</dbReference>
<dbReference type="STRING" id="1123272.SAMN02745824_3127"/>
<protein>
    <submittedName>
        <fullName evidence="4">Mannosyl-3-phosphoglycerate phosphatase</fullName>
    </submittedName>
</protein>
<dbReference type="InterPro" id="IPR023214">
    <property type="entry name" value="HAD_sf"/>
</dbReference>
<evidence type="ECO:0000313" key="5">
    <source>
        <dbReference type="Proteomes" id="UP000185192"/>
    </source>
</evidence>
<dbReference type="NCBIfam" id="TIGR01486">
    <property type="entry name" value="HAD-SF-IIB-MPGP"/>
    <property type="match status" value="1"/>
</dbReference>
<dbReference type="Gene3D" id="3.30.980.20">
    <property type="entry name" value="Putative mannosyl-3-phosphoglycerate phosphatase, domain 2"/>
    <property type="match status" value="1"/>
</dbReference>
<dbReference type="SFLD" id="SFLDG01142">
    <property type="entry name" value="C2.B.2:_Mannosyl-3-phosphoglyc"/>
    <property type="match status" value="1"/>
</dbReference>
<dbReference type="EMBL" id="FSQW01000002">
    <property type="protein sequence ID" value="SIO14599.1"/>
    <property type="molecule type" value="Genomic_DNA"/>
</dbReference>
<reference evidence="5" key="1">
    <citation type="submission" date="2016-11" db="EMBL/GenBank/DDBJ databases">
        <authorList>
            <person name="Varghese N."/>
            <person name="Submissions S."/>
        </authorList>
    </citation>
    <scope>NUCLEOTIDE SEQUENCE [LARGE SCALE GENOMIC DNA]</scope>
    <source>
        <strain evidence="5">DSM 22363</strain>
    </source>
</reference>
<keyword evidence="5" id="KW-1185">Reference proteome</keyword>
<evidence type="ECO:0000256" key="3">
    <source>
        <dbReference type="ARBA" id="ARBA00022842"/>
    </source>
</evidence>
<dbReference type="PANTHER" id="PTHR10000:SF8">
    <property type="entry name" value="HAD SUPERFAMILY HYDROLASE-LIKE, TYPE 3"/>
    <property type="match status" value="1"/>
</dbReference>
<dbReference type="GO" id="GO:0051479">
    <property type="term" value="P:mannosylglycerate biosynthetic process"/>
    <property type="evidence" value="ECO:0007669"/>
    <property type="project" value="InterPro"/>
</dbReference>
<dbReference type="PANTHER" id="PTHR10000">
    <property type="entry name" value="PHOSPHOSERINE PHOSPHATASE"/>
    <property type="match status" value="1"/>
</dbReference>
<dbReference type="Gene3D" id="3.40.50.1000">
    <property type="entry name" value="HAD superfamily/HAD-like"/>
    <property type="match status" value="1"/>
</dbReference>
<keyword evidence="3" id="KW-0460">Magnesium</keyword>
<dbReference type="SFLD" id="SFLDG01140">
    <property type="entry name" value="C2.B:_Phosphomannomutase_and_P"/>
    <property type="match status" value="1"/>
</dbReference>
<dbReference type="SFLD" id="SFLDS00003">
    <property type="entry name" value="Haloacid_Dehalogenase"/>
    <property type="match status" value="1"/>
</dbReference>
<organism evidence="4 5">
    <name type="scientific">Parasphingorhabdus marina DSM 22363</name>
    <dbReference type="NCBI Taxonomy" id="1123272"/>
    <lineage>
        <taxon>Bacteria</taxon>
        <taxon>Pseudomonadati</taxon>
        <taxon>Pseudomonadota</taxon>
        <taxon>Alphaproteobacteria</taxon>
        <taxon>Sphingomonadales</taxon>
        <taxon>Sphingomonadaceae</taxon>
        <taxon>Parasphingorhabdus</taxon>
    </lineage>
</organism>
<evidence type="ECO:0000256" key="1">
    <source>
        <dbReference type="ARBA" id="ARBA00022723"/>
    </source>
</evidence>
<dbReference type="AlphaFoldDB" id="A0A1N6H4A7"/>
<gene>
    <name evidence="4" type="ORF">SAMN02745824_3127</name>
</gene>
<dbReference type="GO" id="GO:0050531">
    <property type="term" value="F:mannosyl-3-phosphoglycerate phosphatase activity"/>
    <property type="evidence" value="ECO:0007669"/>
    <property type="project" value="InterPro"/>
</dbReference>
<dbReference type="GO" id="GO:0005829">
    <property type="term" value="C:cytosol"/>
    <property type="evidence" value="ECO:0007669"/>
    <property type="project" value="TreeGrafter"/>
</dbReference>
<dbReference type="RefSeq" id="WP_074206046.1">
    <property type="nucleotide sequence ID" value="NZ_FSQW01000002.1"/>
</dbReference>
<dbReference type="SUPFAM" id="SSF56784">
    <property type="entry name" value="HAD-like"/>
    <property type="match status" value="1"/>
</dbReference>
<keyword evidence="1" id="KW-0479">Metal-binding</keyword>
<accession>A0A1N6H4A7</accession>
<dbReference type="NCBIfam" id="TIGR01484">
    <property type="entry name" value="HAD-SF-IIB"/>
    <property type="match status" value="1"/>
</dbReference>